<protein>
    <submittedName>
        <fullName evidence="7">Uncharacterized protein</fullName>
    </submittedName>
</protein>
<feature type="region of interest" description="Disordered" evidence="4">
    <location>
        <begin position="110"/>
        <end position="129"/>
    </location>
</feature>
<dbReference type="InterPro" id="IPR002109">
    <property type="entry name" value="Glutaredoxin"/>
</dbReference>
<dbReference type="GO" id="GO:0006879">
    <property type="term" value="P:intracellular iron ion homeostasis"/>
    <property type="evidence" value="ECO:0007669"/>
    <property type="project" value="TreeGrafter"/>
</dbReference>
<evidence type="ECO:0000313" key="7">
    <source>
        <dbReference type="EMBL" id="KAF1752899.1"/>
    </source>
</evidence>
<dbReference type="GeneID" id="9839258"/>
<dbReference type="PANTHER" id="PTHR10293">
    <property type="entry name" value="GLUTAREDOXIN FAMILY MEMBER"/>
    <property type="match status" value="1"/>
</dbReference>
<dbReference type="SUPFAM" id="SSF52833">
    <property type="entry name" value="Thioredoxin-like"/>
    <property type="match status" value="3"/>
</dbReference>
<dbReference type="InterPro" id="IPR013766">
    <property type="entry name" value="Thioredoxin_domain"/>
</dbReference>
<dbReference type="GO" id="GO:0005829">
    <property type="term" value="C:cytosol"/>
    <property type="evidence" value="ECO:0007669"/>
    <property type="project" value="TreeGrafter"/>
</dbReference>
<accession>A0A6A5GEN2</accession>
<sequence>MPIQEIKSGEEVAAFIKDPSPAVLHFYASWAPSCDQVNDLLDDLVAEIALPLRAAYIDAEALPGISLNFKITAAPTLVFFSNGKEVDRVDGFVPKEIQSKVVLTASRSLSQNSSSDSSSTLSSTQSLTPEQEKEALNARLKSLVSSNKVMLFMKGNPASPRCGFSRTIVDLLNSHNIEFGSFDIFSDEAVRQGLKEYSNWPTYPQLYLDGELVGGLDVVKEEFQDQGFIDALPKVGGSASNGKDDLEKRLKVLVSSHRMMLFMKGNRDTPKCGFSRTIIELLNNARADYQTFDILEDEEVRQGLKEFSNWPTYPQLYLDGELIGGLDVVKEELLDTHFLRQIPRIRNE</sequence>
<name>A0A6A5GEN2_CAERE</name>
<evidence type="ECO:0000256" key="3">
    <source>
        <dbReference type="ARBA" id="ARBA00023014"/>
    </source>
</evidence>
<proteinExistence type="predicted"/>
<evidence type="ECO:0000313" key="8">
    <source>
        <dbReference type="Proteomes" id="UP000483820"/>
    </source>
</evidence>
<dbReference type="PROSITE" id="PS51354">
    <property type="entry name" value="GLUTAREDOXIN_2"/>
    <property type="match status" value="2"/>
</dbReference>
<dbReference type="InterPro" id="IPR033658">
    <property type="entry name" value="GRX_PICOT-like"/>
</dbReference>
<gene>
    <name evidence="7" type="ORF">GCK72_019454</name>
</gene>
<dbReference type="FunFam" id="3.40.30.10:FF:000480">
    <property type="entry name" value="GLutaRedoXin"/>
    <property type="match status" value="1"/>
</dbReference>
<feature type="compositionally biased region" description="Low complexity" evidence="4">
    <location>
        <begin position="110"/>
        <end position="128"/>
    </location>
</feature>
<dbReference type="Pfam" id="PF00085">
    <property type="entry name" value="Thioredoxin"/>
    <property type="match status" value="1"/>
</dbReference>
<dbReference type="GO" id="GO:0005634">
    <property type="term" value="C:nucleus"/>
    <property type="evidence" value="ECO:0007669"/>
    <property type="project" value="TreeGrafter"/>
</dbReference>
<evidence type="ECO:0000256" key="2">
    <source>
        <dbReference type="ARBA" id="ARBA00023004"/>
    </source>
</evidence>
<dbReference type="CDD" id="cd03028">
    <property type="entry name" value="GRX_PICOT_like"/>
    <property type="match status" value="2"/>
</dbReference>
<keyword evidence="1" id="KW-0479">Metal-binding</keyword>
<feature type="domain" description="Thioredoxin" evidence="5">
    <location>
        <begin position="14"/>
        <end position="98"/>
    </location>
</feature>
<dbReference type="FunFam" id="3.40.30.10:FF:000012">
    <property type="entry name" value="Monothiol glutaredoxin"/>
    <property type="match status" value="2"/>
</dbReference>
<dbReference type="EMBL" id="WUAV01000005">
    <property type="protein sequence ID" value="KAF1752899.1"/>
    <property type="molecule type" value="Genomic_DNA"/>
</dbReference>
<dbReference type="KEGG" id="crq:GCK72_019454"/>
<evidence type="ECO:0000256" key="1">
    <source>
        <dbReference type="ARBA" id="ARBA00022723"/>
    </source>
</evidence>
<dbReference type="Pfam" id="PF00462">
    <property type="entry name" value="Glutaredoxin"/>
    <property type="match status" value="2"/>
</dbReference>
<feature type="domain" description="Glutaredoxin" evidence="6">
    <location>
        <begin position="260"/>
        <end position="323"/>
    </location>
</feature>
<dbReference type="InterPro" id="IPR036249">
    <property type="entry name" value="Thioredoxin-like_sf"/>
</dbReference>
<dbReference type="GO" id="GO:0051536">
    <property type="term" value="F:iron-sulfur cluster binding"/>
    <property type="evidence" value="ECO:0007669"/>
    <property type="project" value="UniProtKB-KW"/>
</dbReference>
<dbReference type="InterPro" id="IPR004480">
    <property type="entry name" value="Monothiol_GRX-rel"/>
</dbReference>
<dbReference type="RefSeq" id="XP_003115374.2">
    <property type="nucleotide sequence ID" value="XM_003115326.2"/>
</dbReference>
<keyword evidence="3" id="KW-0411">Iron-sulfur</keyword>
<keyword evidence="2" id="KW-0408">Iron</keyword>
<dbReference type="AlphaFoldDB" id="A0A6A5GEN2"/>
<organism evidence="7 8">
    <name type="scientific">Caenorhabditis remanei</name>
    <name type="common">Caenorhabditis vulgaris</name>
    <dbReference type="NCBI Taxonomy" id="31234"/>
    <lineage>
        <taxon>Eukaryota</taxon>
        <taxon>Metazoa</taxon>
        <taxon>Ecdysozoa</taxon>
        <taxon>Nematoda</taxon>
        <taxon>Chromadorea</taxon>
        <taxon>Rhabditida</taxon>
        <taxon>Rhabditina</taxon>
        <taxon>Rhabditomorpha</taxon>
        <taxon>Rhabditoidea</taxon>
        <taxon>Rhabditidae</taxon>
        <taxon>Peloderinae</taxon>
        <taxon>Caenorhabditis</taxon>
    </lineage>
</organism>
<dbReference type="PANTHER" id="PTHR10293:SF73">
    <property type="entry name" value="GLUTAREDOXIN-3"/>
    <property type="match status" value="1"/>
</dbReference>
<evidence type="ECO:0000259" key="6">
    <source>
        <dbReference type="Pfam" id="PF00462"/>
    </source>
</evidence>
<dbReference type="Gene3D" id="3.40.30.10">
    <property type="entry name" value="Glutaredoxin"/>
    <property type="match status" value="3"/>
</dbReference>
<evidence type="ECO:0000256" key="4">
    <source>
        <dbReference type="SAM" id="MobiDB-lite"/>
    </source>
</evidence>
<comment type="caution">
    <text evidence="7">The sequence shown here is derived from an EMBL/GenBank/DDBJ whole genome shotgun (WGS) entry which is preliminary data.</text>
</comment>
<dbReference type="GO" id="GO:0046872">
    <property type="term" value="F:metal ion binding"/>
    <property type="evidence" value="ECO:0007669"/>
    <property type="project" value="UniProtKB-KW"/>
</dbReference>
<dbReference type="CTD" id="9839258"/>
<reference evidence="7 8" key="1">
    <citation type="submission" date="2019-12" db="EMBL/GenBank/DDBJ databases">
        <title>Chromosome-level assembly of the Caenorhabditis remanei genome.</title>
        <authorList>
            <person name="Teterina A.A."/>
            <person name="Willis J.H."/>
            <person name="Phillips P.C."/>
        </authorList>
    </citation>
    <scope>NUCLEOTIDE SEQUENCE [LARGE SCALE GENOMIC DNA]</scope>
    <source>
        <strain evidence="7 8">PX506</strain>
        <tissue evidence="7">Whole organism</tissue>
    </source>
</reference>
<dbReference type="Proteomes" id="UP000483820">
    <property type="component" value="Chromosome V"/>
</dbReference>
<evidence type="ECO:0000259" key="5">
    <source>
        <dbReference type="Pfam" id="PF00085"/>
    </source>
</evidence>
<dbReference type="CDD" id="cd02984">
    <property type="entry name" value="TRX_PICOT"/>
    <property type="match status" value="1"/>
</dbReference>
<feature type="domain" description="Glutaredoxin" evidence="6">
    <location>
        <begin position="149"/>
        <end position="213"/>
    </location>
</feature>